<evidence type="ECO:0000313" key="3">
    <source>
        <dbReference type="Proteomes" id="UP001165283"/>
    </source>
</evidence>
<proteinExistence type="predicted"/>
<feature type="compositionally biased region" description="Basic and acidic residues" evidence="1">
    <location>
        <begin position="81"/>
        <end position="91"/>
    </location>
</feature>
<keyword evidence="3" id="KW-1185">Reference proteome</keyword>
<feature type="region of interest" description="Disordered" evidence="1">
    <location>
        <begin position="76"/>
        <end position="101"/>
    </location>
</feature>
<dbReference type="RefSeq" id="WP_252444360.1">
    <property type="nucleotide sequence ID" value="NZ_JAGSOV010000067.1"/>
</dbReference>
<gene>
    <name evidence="2" type="ORF">KDL28_31175</name>
</gene>
<feature type="compositionally biased region" description="Gly residues" evidence="1">
    <location>
        <begin position="92"/>
        <end position="101"/>
    </location>
</feature>
<dbReference type="EMBL" id="JAGSOV010000067">
    <property type="protein sequence ID" value="MCO1659541.1"/>
    <property type="molecule type" value="Genomic_DNA"/>
</dbReference>
<comment type="caution">
    <text evidence="2">The sequence shown here is derived from an EMBL/GenBank/DDBJ whole genome shotgun (WGS) entry which is preliminary data.</text>
</comment>
<reference evidence="2" key="1">
    <citation type="submission" date="2021-04" db="EMBL/GenBank/DDBJ databases">
        <title>Pseudonocardia sp. nov., isolated from sandy soil of mangrove forest.</title>
        <authorList>
            <person name="Zan Z."/>
            <person name="Huang R."/>
            <person name="Liu W."/>
        </authorList>
    </citation>
    <scope>NUCLEOTIDE SEQUENCE</scope>
    <source>
        <strain evidence="2">S2-4</strain>
    </source>
</reference>
<evidence type="ECO:0000256" key="1">
    <source>
        <dbReference type="SAM" id="MobiDB-lite"/>
    </source>
</evidence>
<sequence length="101" mass="10366">MVTLVLLMPALVAGPRRSTLTWDEVRSFFPISAGIAIASGATGIGRGNPPVLGLGGLLAAVPVLVAAGAHRRKRWFPVATGRDDDHDRPDGRGAGTGDGRG</sequence>
<name>A0ABT1A9C0_9PSEU</name>
<dbReference type="Proteomes" id="UP001165283">
    <property type="component" value="Unassembled WGS sequence"/>
</dbReference>
<accession>A0ABT1A9C0</accession>
<evidence type="ECO:0000313" key="2">
    <source>
        <dbReference type="EMBL" id="MCO1659541.1"/>
    </source>
</evidence>
<protein>
    <submittedName>
        <fullName evidence="2">Uncharacterized protein</fullName>
    </submittedName>
</protein>
<organism evidence="2 3">
    <name type="scientific">Pseudonocardia humida</name>
    <dbReference type="NCBI Taxonomy" id="2800819"/>
    <lineage>
        <taxon>Bacteria</taxon>
        <taxon>Bacillati</taxon>
        <taxon>Actinomycetota</taxon>
        <taxon>Actinomycetes</taxon>
        <taxon>Pseudonocardiales</taxon>
        <taxon>Pseudonocardiaceae</taxon>
        <taxon>Pseudonocardia</taxon>
    </lineage>
</organism>